<evidence type="ECO:0000313" key="3">
    <source>
        <dbReference type="Proteomes" id="UP001595758"/>
    </source>
</evidence>
<dbReference type="EMBL" id="JBHSAB010000024">
    <property type="protein sequence ID" value="MFC3909496.1"/>
    <property type="molecule type" value="Genomic_DNA"/>
</dbReference>
<dbReference type="Proteomes" id="UP001595758">
    <property type="component" value="Unassembled WGS sequence"/>
</dbReference>
<feature type="repeat" description="TPR" evidence="1">
    <location>
        <begin position="154"/>
        <end position="187"/>
    </location>
</feature>
<evidence type="ECO:0000313" key="2">
    <source>
        <dbReference type="EMBL" id="MFC3909496.1"/>
    </source>
</evidence>
<reference evidence="3" key="1">
    <citation type="journal article" date="2019" name="Int. J. Syst. Evol. Microbiol.">
        <title>The Global Catalogue of Microorganisms (GCM) 10K type strain sequencing project: providing services to taxonomists for standard genome sequencing and annotation.</title>
        <authorList>
            <consortium name="The Broad Institute Genomics Platform"/>
            <consortium name="The Broad Institute Genome Sequencing Center for Infectious Disease"/>
            <person name="Wu L."/>
            <person name="Ma J."/>
        </authorList>
    </citation>
    <scope>NUCLEOTIDE SEQUENCE [LARGE SCALE GENOMIC DNA]</scope>
    <source>
        <strain evidence="3">CCUG 59858</strain>
    </source>
</reference>
<dbReference type="InterPro" id="IPR019734">
    <property type="entry name" value="TPR_rpt"/>
</dbReference>
<dbReference type="PANTHER" id="PTHR12558">
    <property type="entry name" value="CELL DIVISION CYCLE 16,23,27"/>
    <property type="match status" value="1"/>
</dbReference>
<dbReference type="Pfam" id="PF13181">
    <property type="entry name" value="TPR_8"/>
    <property type="match status" value="1"/>
</dbReference>
<organism evidence="2 3">
    <name type="scientific">Legionella dresdenensis</name>
    <dbReference type="NCBI Taxonomy" id="450200"/>
    <lineage>
        <taxon>Bacteria</taxon>
        <taxon>Pseudomonadati</taxon>
        <taxon>Pseudomonadota</taxon>
        <taxon>Gammaproteobacteria</taxon>
        <taxon>Legionellales</taxon>
        <taxon>Legionellaceae</taxon>
        <taxon>Legionella</taxon>
    </lineage>
</organism>
<proteinExistence type="predicted"/>
<dbReference type="Pfam" id="PF12895">
    <property type="entry name" value="ANAPC3"/>
    <property type="match status" value="1"/>
</dbReference>
<dbReference type="SMART" id="SM00028">
    <property type="entry name" value="TPR"/>
    <property type="match status" value="4"/>
</dbReference>
<dbReference type="SUPFAM" id="SSF48452">
    <property type="entry name" value="TPR-like"/>
    <property type="match status" value="2"/>
</dbReference>
<gene>
    <name evidence="2" type="ORF">ACFORL_10490</name>
</gene>
<feature type="repeat" description="TPR" evidence="1">
    <location>
        <begin position="220"/>
        <end position="253"/>
    </location>
</feature>
<dbReference type="PANTHER" id="PTHR12558:SF13">
    <property type="entry name" value="CELL DIVISION CYCLE PROTEIN 27 HOMOLOG"/>
    <property type="match status" value="1"/>
</dbReference>
<dbReference type="RefSeq" id="WP_382343770.1">
    <property type="nucleotide sequence ID" value="NZ_JBHSAB010000024.1"/>
</dbReference>
<dbReference type="PROSITE" id="PS50005">
    <property type="entry name" value="TPR"/>
    <property type="match status" value="2"/>
</dbReference>
<dbReference type="Pfam" id="PF13432">
    <property type="entry name" value="TPR_16"/>
    <property type="match status" value="1"/>
</dbReference>
<keyword evidence="1" id="KW-0802">TPR repeat</keyword>
<dbReference type="InterPro" id="IPR011990">
    <property type="entry name" value="TPR-like_helical_dom_sf"/>
</dbReference>
<accession>A0ABV8CHJ3</accession>
<keyword evidence="3" id="KW-1185">Reference proteome</keyword>
<dbReference type="Gene3D" id="1.25.40.10">
    <property type="entry name" value="Tetratricopeptide repeat domain"/>
    <property type="match status" value="2"/>
</dbReference>
<sequence length="373" mass="41780">MDKSILQQKLELHLLYLEQDENNPNLHLSISGYYRALGNLESAQHHLEQAKTLSGLPFWKHEGVLALDSQHFEQAIKAFEHALAEEDNANNRYNLAFGLYLHGEAEQALAVINQIPEQQKHESGEFLRARILYALRFMKEAIFVLESLYNPEDAAIIGLLAILHFDNGNAEKAHKYSEQALALNPENFEATLTSVLLRTLDKQATASEVEELIVSYPQESRLWFALGTIYMTNMKLPAAEKAFLQAAKYHPEFYDNWISLGWCYLLQDNITQAKNAYGNALKLSDAADGWGGLAVVHALTGNFADAESAIQKTRTSDLHCFLAAIAEVIINLQTNKQQCGALFNQTFPESASTMQFLLSQAVNSLNPSDKTLH</sequence>
<evidence type="ECO:0000256" key="1">
    <source>
        <dbReference type="PROSITE-ProRule" id="PRU00339"/>
    </source>
</evidence>
<comment type="caution">
    <text evidence="2">The sequence shown here is derived from an EMBL/GenBank/DDBJ whole genome shotgun (WGS) entry which is preliminary data.</text>
</comment>
<protein>
    <submittedName>
        <fullName evidence="2">Tetratricopeptide repeat protein</fullName>
    </submittedName>
</protein>
<name>A0ABV8CHJ3_9GAMM</name>